<accession>A0AAN9Q131</accession>
<dbReference type="AlphaFoldDB" id="A0AAN9Q131"/>
<reference evidence="1 2" key="1">
    <citation type="submission" date="2024-01" db="EMBL/GenBank/DDBJ databases">
        <title>The genomes of 5 underutilized Papilionoideae crops provide insights into root nodulation and disease resistanc.</title>
        <authorList>
            <person name="Jiang F."/>
        </authorList>
    </citation>
    <scope>NUCLEOTIDE SEQUENCE [LARGE SCALE GENOMIC DNA]</scope>
    <source>
        <strain evidence="1">LVBAO_FW01</strain>
        <tissue evidence="1">Leaves</tissue>
    </source>
</reference>
<evidence type="ECO:0000313" key="1">
    <source>
        <dbReference type="EMBL" id="KAK7315213.1"/>
    </source>
</evidence>
<evidence type="ECO:0000313" key="2">
    <source>
        <dbReference type="Proteomes" id="UP001367508"/>
    </source>
</evidence>
<proteinExistence type="predicted"/>
<dbReference type="Proteomes" id="UP001367508">
    <property type="component" value="Unassembled WGS sequence"/>
</dbReference>
<keyword evidence="2" id="KW-1185">Reference proteome</keyword>
<comment type="caution">
    <text evidence="1">The sequence shown here is derived from an EMBL/GenBank/DDBJ whole genome shotgun (WGS) entry which is preliminary data.</text>
</comment>
<gene>
    <name evidence="1" type="ORF">VNO77_33750</name>
</gene>
<dbReference type="EMBL" id="JAYMYQ010000008">
    <property type="protein sequence ID" value="KAK7315213.1"/>
    <property type="molecule type" value="Genomic_DNA"/>
</dbReference>
<protein>
    <submittedName>
        <fullName evidence="1">Uncharacterized protein</fullName>
    </submittedName>
</protein>
<organism evidence="1 2">
    <name type="scientific">Canavalia gladiata</name>
    <name type="common">Sword bean</name>
    <name type="synonym">Dolichos gladiatus</name>
    <dbReference type="NCBI Taxonomy" id="3824"/>
    <lineage>
        <taxon>Eukaryota</taxon>
        <taxon>Viridiplantae</taxon>
        <taxon>Streptophyta</taxon>
        <taxon>Embryophyta</taxon>
        <taxon>Tracheophyta</taxon>
        <taxon>Spermatophyta</taxon>
        <taxon>Magnoliopsida</taxon>
        <taxon>eudicotyledons</taxon>
        <taxon>Gunneridae</taxon>
        <taxon>Pentapetalae</taxon>
        <taxon>rosids</taxon>
        <taxon>fabids</taxon>
        <taxon>Fabales</taxon>
        <taxon>Fabaceae</taxon>
        <taxon>Papilionoideae</taxon>
        <taxon>50 kb inversion clade</taxon>
        <taxon>NPAAA clade</taxon>
        <taxon>indigoferoid/millettioid clade</taxon>
        <taxon>Phaseoleae</taxon>
        <taxon>Canavalia</taxon>
    </lineage>
</organism>
<name>A0AAN9Q131_CANGL</name>
<sequence>MKGFPKSELTQILISRDLKVNTRKNGVGCQFPLYASSSRPIFGSLHLVNNDVATIYFPDICSAKDPDNKHRKVLAIQTLPLTRNLVCSMTVHLWISTRNPSHQHFQQNPTGESKGIN</sequence>